<dbReference type="AlphaFoldDB" id="A0A0A9GQM7"/>
<feature type="compositionally biased region" description="Basic residues" evidence="1">
    <location>
        <begin position="139"/>
        <end position="149"/>
    </location>
</feature>
<feature type="compositionally biased region" description="Low complexity" evidence="1">
    <location>
        <begin position="35"/>
        <end position="49"/>
    </location>
</feature>
<feature type="region of interest" description="Disordered" evidence="1">
    <location>
        <begin position="135"/>
        <end position="167"/>
    </location>
</feature>
<reference evidence="2" key="1">
    <citation type="submission" date="2014-09" db="EMBL/GenBank/DDBJ databases">
        <authorList>
            <person name="Magalhaes I.L.F."/>
            <person name="Oliveira U."/>
            <person name="Santos F.R."/>
            <person name="Vidigal T.H.D.A."/>
            <person name="Brescovit A.D."/>
            <person name="Santos A.J."/>
        </authorList>
    </citation>
    <scope>NUCLEOTIDE SEQUENCE</scope>
    <source>
        <tissue evidence="2">Shoot tissue taken approximately 20 cm above the soil surface</tissue>
    </source>
</reference>
<feature type="region of interest" description="Disordered" evidence="1">
    <location>
        <begin position="26"/>
        <end position="53"/>
    </location>
</feature>
<dbReference type="EMBL" id="GBRH01170446">
    <property type="protein sequence ID" value="JAE27450.1"/>
    <property type="molecule type" value="Transcribed_RNA"/>
</dbReference>
<evidence type="ECO:0000313" key="2">
    <source>
        <dbReference type="EMBL" id="JAE27450.1"/>
    </source>
</evidence>
<accession>A0A0A9GQM7</accession>
<sequence>MGAILSTLYPPVESTRPIANTLYAGSSQHTDRYQSHSSSSGESQSASSGGVSGKWETASVAGLITEQLPSMSVTPASSRRERSKLRSCVVRAGTRLTTWPDRSMTCTCSPSPRKEATMSGPGWWAACAWMKGGSELRDRQRRQTARRRQISLAGSRTRTSNSTSRGRTPWAALAAAASFLLSMADAYR</sequence>
<reference evidence="2" key="2">
    <citation type="journal article" date="2015" name="Data Brief">
        <title>Shoot transcriptome of the giant reed, Arundo donax.</title>
        <authorList>
            <person name="Barrero R.A."/>
            <person name="Guerrero F.D."/>
            <person name="Moolhuijzen P."/>
            <person name="Goolsby J.A."/>
            <person name="Tidwell J."/>
            <person name="Bellgard S.E."/>
            <person name="Bellgard M.I."/>
        </authorList>
    </citation>
    <scope>NUCLEOTIDE SEQUENCE</scope>
    <source>
        <tissue evidence="2">Shoot tissue taken approximately 20 cm above the soil surface</tissue>
    </source>
</reference>
<proteinExistence type="predicted"/>
<evidence type="ECO:0000256" key="1">
    <source>
        <dbReference type="SAM" id="MobiDB-lite"/>
    </source>
</evidence>
<name>A0A0A9GQM7_ARUDO</name>
<protein>
    <submittedName>
        <fullName evidence="2">Uncharacterized protein</fullName>
    </submittedName>
</protein>
<feature type="compositionally biased region" description="Low complexity" evidence="1">
    <location>
        <begin position="154"/>
        <end position="167"/>
    </location>
</feature>
<organism evidence="2">
    <name type="scientific">Arundo donax</name>
    <name type="common">Giant reed</name>
    <name type="synonym">Donax arundinaceus</name>
    <dbReference type="NCBI Taxonomy" id="35708"/>
    <lineage>
        <taxon>Eukaryota</taxon>
        <taxon>Viridiplantae</taxon>
        <taxon>Streptophyta</taxon>
        <taxon>Embryophyta</taxon>
        <taxon>Tracheophyta</taxon>
        <taxon>Spermatophyta</taxon>
        <taxon>Magnoliopsida</taxon>
        <taxon>Liliopsida</taxon>
        <taxon>Poales</taxon>
        <taxon>Poaceae</taxon>
        <taxon>PACMAD clade</taxon>
        <taxon>Arundinoideae</taxon>
        <taxon>Arundineae</taxon>
        <taxon>Arundo</taxon>
    </lineage>
</organism>